<proteinExistence type="predicted"/>
<evidence type="ECO:0000313" key="3">
    <source>
        <dbReference type="Proteomes" id="UP001214441"/>
    </source>
</evidence>
<name>A0ABT7A8A5_9ACTN</name>
<comment type="caution">
    <text evidence="2">The sequence shown here is derived from an EMBL/GenBank/DDBJ whole genome shotgun (WGS) entry which is preliminary data.</text>
</comment>
<organism evidence="2 3">
    <name type="scientific">Streptomyces iconiensis</name>
    <dbReference type="NCBI Taxonomy" id="1384038"/>
    <lineage>
        <taxon>Bacteria</taxon>
        <taxon>Bacillati</taxon>
        <taxon>Actinomycetota</taxon>
        <taxon>Actinomycetes</taxon>
        <taxon>Kitasatosporales</taxon>
        <taxon>Streptomycetaceae</taxon>
        <taxon>Streptomyces</taxon>
    </lineage>
</organism>
<keyword evidence="3" id="KW-1185">Reference proteome</keyword>
<dbReference type="RefSeq" id="WP_280842933.1">
    <property type="nucleotide sequence ID" value="NZ_JANCPR020000047.1"/>
</dbReference>
<sequence length="100" mass="11034">MAASPWFGSRGPVHADGPSGFVIEGKLTAKVKNIPTFTQYATFGYVTHGKSWAYETVALEGASGTSAREKILIRGERESGSGIKVRRHHQRNLQHLRVQR</sequence>
<protein>
    <submittedName>
        <fullName evidence="2">Uncharacterized protein</fullName>
    </submittedName>
</protein>
<evidence type="ECO:0000256" key="1">
    <source>
        <dbReference type="SAM" id="MobiDB-lite"/>
    </source>
</evidence>
<evidence type="ECO:0000313" key="2">
    <source>
        <dbReference type="EMBL" id="MDJ1136858.1"/>
    </source>
</evidence>
<feature type="compositionally biased region" description="Basic residues" evidence="1">
    <location>
        <begin position="84"/>
        <end position="100"/>
    </location>
</feature>
<reference evidence="2 3" key="1">
    <citation type="submission" date="2023-05" db="EMBL/GenBank/DDBJ databases">
        <title>Streptantibioticus silvisoli sp. nov., acidotolerant actinomycetes 1 from pine litter.</title>
        <authorList>
            <person name="Swiecimska M."/>
            <person name="Golinska P."/>
            <person name="Sangal V."/>
            <person name="Wachnowicz B."/>
            <person name="Goodfellow M."/>
        </authorList>
    </citation>
    <scope>NUCLEOTIDE SEQUENCE [LARGE SCALE GENOMIC DNA]</scope>
    <source>
        <strain evidence="2 3">DSM 42109</strain>
    </source>
</reference>
<dbReference type="EMBL" id="JANCPR020000047">
    <property type="protein sequence ID" value="MDJ1136858.1"/>
    <property type="molecule type" value="Genomic_DNA"/>
</dbReference>
<feature type="region of interest" description="Disordered" evidence="1">
    <location>
        <begin position="79"/>
        <end position="100"/>
    </location>
</feature>
<accession>A0ABT7A8A5</accession>
<gene>
    <name evidence="2" type="ORF">NMN56_033930</name>
</gene>
<dbReference type="Proteomes" id="UP001214441">
    <property type="component" value="Unassembled WGS sequence"/>
</dbReference>